<evidence type="ECO:0000256" key="4">
    <source>
        <dbReference type="ARBA" id="ARBA00022723"/>
    </source>
</evidence>
<keyword evidence="5" id="KW-0547">Nucleotide-binding</keyword>
<evidence type="ECO:0000313" key="13">
    <source>
        <dbReference type="EMBL" id="CEL24107.1"/>
    </source>
</evidence>
<comment type="similarity">
    <text evidence="1">In the N-terminal section; belongs to the CRISPR-associated nuclease Cas3-HD family.</text>
</comment>
<evidence type="ECO:0000313" key="12">
    <source>
        <dbReference type="EMBL" id="AIS32703.1"/>
    </source>
</evidence>
<dbReference type="InterPro" id="IPR006474">
    <property type="entry name" value="Helicase_Cas3_CRISPR-ass_core"/>
</dbReference>
<comment type="similarity">
    <text evidence="2">In the central section; belongs to the CRISPR-associated helicase Cas3 family.</text>
</comment>
<evidence type="ECO:0000256" key="2">
    <source>
        <dbReference type="ARBA" id="ARBA00009046"/>
    </source>
</evidence>
<keyword evidence="15" id="KW-1185">Reference proteome</keyword>
<dbReference type="AlphaFoldDB" id="A0A089ZIQ6"/>
<dbReference type="RefSeq" id="WP_048085590.1">
    <property type="nucleotide sequence ID" value="NZ_CP006933.1"/>
</dbReference>
<dbReference type="InterPro" id="IPR006935">
    <property type="entry name" value="Helicase/UvrB_N"/>
</dbReference>
<dbReference type="Pfam" id="PF22590">
    <property type="entry name" value="Cas3-like_C_2"/>
    <property type="match status" value="1"/>
</dbReference>
<keyword evidence="7" id="KW-0347">Helicase</keyword>
<dbReference type="PROSITE" id="PS51643">
    <property type="entry name" value="HD_CAS3"/>
    <property type="match status" value="1"/>
</dbReference>
<dbReference type="GO" id="GO:0004386">
    <property type="term" value="F:helicase activity"/>
    <property type="evidence" value="ECO:0007669"/>
    <property type="project" value="UniProtKB-KW"/>
</dbReference>
<dbReference type="EMBL" id="LN734822">
    <property type="protein sequence ID" value="CEL24107.1"/>
    <property type="molecule type" value="Genomic_DNA"/>
</dbReference>
<evidence type="ECO:0000256" key="9">
    <source>
        <dbReference type="ARBA" id="ARBA00023118"/>
    </source>
</evidence>
<dbReference type="InterPro" id="IPR027417">
    <property type="entry name" value="P-loop_NTPase"/>
</dbReference>
<evidence type="ECO:0000256" key="6">
    <source>
        <dbReference type="ARBA" id="ARBA00022801"/>
    </source>
</evidence>
<evidence type="ECO:0000259" key="11">
    <source>
        <dbReference type="PROSITE" id="PS51643"/>
    </source>
</evidence>
<dbReference type="Proteomes" id="UP000029661">
    <property type="component" value="Chromosome"/>
</dbReference>
<evidence type="ECO:0000313" key="15">
    <source>
        <dbReference type="Proteomes" id="UP000062768"/>
    </source>
</evidence>
<dbReference type="GO" id="GO:0140097">
    <property type="term" value="F:catalytic activity, acting on DNA"/>
    <property type="evidence" value="ECO:0007669"/>
    <property type="project" value="UniProtKB-ARBA"/>
</dbReference>
<dbReference type="Gene3D" id="1.10.3210.30">
    <property type="match status" value="1"/>
</dbReference>
<dbReference type="NCBIfam" id="TIGR01596">
    <property type="entry name" value="cas3_HD"/>
    <property type="match status" value="1"/>
</dbReference>
<keyword evidence="6" id="KW-0378">Hydrolase</keyword>
<reference evidence="12" key="1">
    <citation type="submission" date="2013-12" db="EMBL/GenBank/DDBJ databases">
        <title>The complete genome sequence of Methanobacterium sp. BRM9.</title>
        <authorList>
            <consortium name="Pastoral Greenhouse Gas Research Consortium"/>
            <person name="Kelly W.J."/>
            <person name="Leahy S.C."/>
            <person name="Perry R."/>
            <person name="Li D."/>
            <person name="Altermann E."/>
            <person name="Lambie S.C."/>
            <person name="Attwood G.T."/>
        </authorList>
    </citation>
    <scope>NUCLEOTIDE SEQUENCE [LARGE SCALE GENOMIC DNA]</scope>
    <source>
        <strain evidence="12">BRM9</strain>
    </source>
</reference>
<feature type="domain" description="HD Cas3-type" evidence="11">
    <location>
        <begin position="25"/>
        <end position="238"/>
    </location>
</feature>
<gene>
    <name evidence="12" type="ORF">BRM9_1899</name>
    <name evidence="13" type="ORF">MB9_0460</name>
</gene>
<protein>
    <submittedName>
        <fullName evidence="12">CRISPR-associated helicase Cas3</fullName>
    </submittedName>
</protein>
<dbReference type="GO" id="GO:0046872">
    <property type="term" value="F:metal ion binding"/>
    <property type="evidence" value="ECO:0007669"/>
    <property type="project" value="UniProtKB-KW"/>
</dbReference>
<evidence type="ECO:0000256" key="1">
    <source>
        <dbReference type="ARBA" id="ARBA00006847"/>
    </source>
</evidence>
<keyword evidence="4" id="KW-0479">Metal-binding</keyword>
<dbReference type="InterPro" id="IPR038257">
    <property type="entry name" value="CRISPR-assoc_Cas3_HD_sf"/>
</dbReference>
<dbReference type="GO" id="GO:0005524">
    <property type="term" value="F:ATP binding"/>
    <property type="evidence" value="ECO:0007669"/>
    <property type="project" value="UniProtKB-KW"/>
</dbReference>
<proteinExistence type="inferred from homology"/>
<keyword evidence="3" id="KW-0540">Nuclease</keyword>
<dbReference type="PROSITE" id="PS51192">
    <property type="entry name" value="HELICASE_ATP_BIND_1"/>
    <property type="match status" value="1"/>
</dbReference>
<evidence type="ECO:0000313" key="14">
    <source>
        <dbReference type="Proteomes" id="UP000029661"/>
    </source>
</evidence>
<dbReference type="GO" id="GO:0003677">
    <property type="term" value="F:DNA binding"/>
    <property type="evidence" value="ECO:0007669"/>
    <property type="project" value="InterPro"/>
</dbReference>
<accession>A0A089ZIQ6</accession>
<sequence length="939" mass="110698">MDFFDLKYNPQSSIFTIGNDELLIWGHPYESLNDHINKTKLIFNQFVDSNVLKSFYEHFREQNYIKMNYETFRALLDKMVEFHDSAKISFNFQLNRLKNEDTSKILQKYDLYESIDLIEINHSYVSSLLYSSYLIDTLDLENNIIMLLCSYVIYGHHTSVKDILKEDEFVWDETDLSTNTFYLFSKYYFSKLVDDMGDLSPYQDAQKSLYKFLDKSQDPAISFFYSYLYSLLVTADVIASSRDNKNIESVKNSSKNWNNRINESIERHMEHEFYKLDYNKQSETTSLEDLLSKEEIKTITEINELRTEMLKESSYNLIKSLKSNPDNKIFYLNMPTGGGKTNTSMKLALDILRNTNINRVIYAMPFINIIEQNYDVIKVNFGLSEDKNEIRKIYSASESIFPYKSDEDKSDIIMKDSFFDYPVIFTTFVSLFNPLIKNKKRYKYSLSSIANSVVILDEIQSLPLRNWTSLYYLINELSKNYNIYFIIMSATLPEFDELKINKDVAFDYNNVHLIDNPIKYFSHTIFNRTEIKGEITELESEEPHEFLSYFENILDENFRKKYNNGLIVLNTIKISKLVYNLLKDLKEEYGFDMDLLNSTVIPSEKRKIIHKISNVADEDRYILVSTQSIEAGVDVSFDFVVRDFATLDSIEQIQGRCNRSRELNKKFNDENIKGNVYIIKIKRNNQFDHSYIYDKEEMDTKIKETGNILDQFLNYGYEHVLEYYNSVSKDLNKIQDSKEDNFVIMDRKNLGLWNTLKYSQLMDKHGIHIIQNKDKSCSFYVSNTINILIESEWLKNKTIESMSLDDLEKAYEKYEDNFIFTFNELKYLKSKHGTFIIKDNGIDGTELINFYKKLIDEVKKDFGAKKLLHKEFSSILYKFIFQVSGKDLDDLVVTQDLEKVGYFYVIPEEKIGDGDECIYSMKNGFNFDFLKTQENDVIL</sequence>
<dbReference type="OrthoDB" id="43851at2157"/>
<dbReference type="InterPro" id="IPR006483">
    <property type="entry name" value="CRISPR-assoc_Cas3_HD"/>
</dbReference>
<name>A0A089ZIQ6_METFO</name>
<dbReference type="SUPFAM" id="SSF52540">
    <property type="entry name" value="P-loop containing nucleoside triphosphate hydrolases"/>
    <property type="match status" value="1"/>
</dbReference>
<dbReference type="SMART" id="SM00487">
    <property type="entry name" value="DEXDc"/>
    <property type="match status" value="1"/>
</dbReference>
<dbReference type="CDD" id="cd09641">
    <property type="entry name" value="Cas3''_I"/>
    <property type="match status" value="1"/>
</dbReference>
<dbReference type="GO" id="GO:0051607">
    <property type="term" value="P:defense response to virus"/>
    <property type="evidence" value="ECO:0007669"/>
    <property type="project" value="UniProtKB-KW"/>
</dbReference>
<dbReference type="Gene3D" id="3.40.50.300">
    <property type="entry name" value="P-loop containing nucleotide triphosphate hydrolases"/>
    <property type="match status" value="2"/>
</dbReference>
<evidence type="ECO:0000256" key="5">
    <source>
        <dbReference type="ARBA" id="ARBA00022741"/>
    </source>
</evidence>
<dbReference type="Proteomes" id="UP000062768">
    <property type="component" value="Chromosome I"/>
</dbReference>
<keyword evidence="8" id="KW-0067">ATP-binding</keyword>
<evidence type="ECO:0000256" key="8">
    <source>
        <dbReference type="ARBA" id="ARBA00022840"/>
    </source>
</evidence>
<dbReference type="SMART" id="SM00490">
    <property type="entry name" value="HELICc"/>
    <property type="match status" value="1"/>
</dbReference>
<dbReference type="NCBIfam" id="TIGR01587">
    <property type="entry name" value="cas3_core"/>
    <property type="match status" value="1"/>
</dbReference>
<dbReference type="InterPro" id="IPR014001">
    <property type="entry name" value="Helicase_ATP-bd"/>
</dbReference>
<dbReference type="EMBL" id="CP006933">
    <property type="protein sequence ID" value="AIS32703.1"/>
    <property type="molecule type" value="Genomic_DNA"/>
</dbReference>
<dbReference type="CDD" id="cd17930">
    <property type="entry name" value="DEXHc_cas3"/>
    <property type="match status" value="1"/>
</dbReference>
<evidence type="ECO:0000256" key="7">
    <source>
        <dbReference type="ARBA" id="ARBA00022806"/>
    </source>
</evidence>
<evidence type="ECO:0000259" key="10">
    <source>
        <dbReference type="PROSITE" id="PS51192"/>
    </source>
</evidence>
<dbReference type="KEGG" id="mfc:BRM9_1899"/>
<dbReference type="InterPro" id="IPR001650">
    <property type="entry name" value="Helicase_C-like"/>
</dbReference>
<reference evidence="13" key="2">
    <citation type="submission" date="2014-09" db="EMBL/GenBank/DDBJ databases">
        <authorList>
            <person name="Bishop-Lilly K.A."/>
            <person name="Broomall S.M."/>
            <person name="Chain P.S."/>
            <person name="Chertkov O."/>
            <person name="Coyne S.R."/>
            <person name="Daligault H.E."/>
            <person name="Davenport K.W."/>
            <person name="Erkkila T."/>
            <person name="Frey K.G."/>
            <person name="Gibbons H.S."/>
            <person name="Gu W."/>
            <person name="Jaissle J."/>
            <person name="Johnson S.L."/>
            <person name="Koroleva G.I."/>
            <person name="Ladner J.T."/>
            <person name="Lo C.-C."/>
            <person name="Minogue T.D."/>
            <person name="Munk C."/>
            <person name="Palacios G.F."/>
            <person name="Redden C.L."/>
            <person name="Rosenzweig C.N."/>
            <person name="Scholz M.B."/>
            <person name="Teshima H."/>
            <person name="Xu Y."/>
        </authorList>
    </citation>
    <scope>NUCLEOTIDE SEQUENCE</scope>
    <source>
        <strain evidence="13">Mb9</strain>
    </source>
</reference>
<feature type="domain" description="Helicase ATP-binding" evidence="10">
    <location>
        <begin position="321"/>
        <end position="510"/>
    </location>
</feature>
<dbReference type="InterPro" id="IPR054712">
    <property type="entry name" value="Cas3-like_dom"/>
</dbReference>
<dbReference type="STRING" id="2162.BRM9_1899"/>
<dbReference type="GeneID" id="26738719"/>
<dbReference type="Pfam" id="PF04851">
    <property type="entry name" value="ResIII"/>
    <property type="match status" value="1"/>
</dbReference>
<evidence type="ECO:0000256" key="3">
    <source>
        <dbReference type="ARBA" id="ARBA00022722"/>
    </source>
</evidence>
<keyword evidence="9" id="KW-0051">Antiviral defense</keyword>
<dbReference type="PATRIC" id="fig|2162.10.peg.476"/>
<dbReference type="GO" id="GO:0004518">
    <property type="term" value="F:nuclease activity"/>
    <property type="evidence" value="ECO:0007669"/>
    <property type="project" value="UniProtKB-KW"/>
</dbReference>
<dbReference type="GO" id="GO:0016787">
    <property type="term" value="F:hydrolase activity"/>
    <property type="evidence" value="ECO:0007669"/>
    <property type="project" value="UniProtKB-KW"/>
</dbReference>
<organism evidence="12 14">
    <name type="scientific">Methanobacterium formicicum</name>
    <dbReference type="NCBI Taxonomy" id="2162"/>
    <lineage>
        <taxon>Archaea</taxon>
        <taxon>Methanobacteriati</taxon>
        <taxon>Methanobacteriota</taxon>
        <taxon>Methanomada group</taxon>
        <taxon>Methanobacteria</taxon>
        <taxon>Methanobacteriales</taxon>
        <taxon>Methanobacteriaceae</taxon>
        <taxon>Methanobacterium</taxon>
    </lineage>
</organism>